<dbReference type="EMBL" id="CP032290">
    <property type="protein sequence ID" value="AYA01351.1"/>
    <property type="molecule type" value="Genomic_DNA"/>
</dbReference>
<accession>A0A385L152</accession>
<organism evidence="1">
    <name type="scientific">Acinetobacter lwoffii</name>
    <dbReference type="NCBI Taxonomy" id="28090"/>
    <lineage>
        <taxon>Bacteria</taxon>
        <taxon>Pseudomonadati</taxon>
        <taxon>Pseudomonadota</taxon>
        <taxon>Gammaproteobacteria</taxon>
        <taxon>Moraxellales</taxon>
        <taxon>Moraxellaceae</taxon>
        <taxon>Acinetobacter</taxon>
    </lineage>
</organism>
<evidence type="ECO:0000313" key="1">
    <source>
        <dbReference type="EMBL" id="AYA01351.1"/>
    </source>
</evidence>
<gene>
    <name evidence="1" type="ORF">ABALW_D0127</name>
</gene>
<proteinExistence type="predicted"/>
<reference evidence="1" key="1">
    <citation type="submission" date="2018-09" db="EMBL/GenBank/DDBJ databases">
        <title>Resistance of ancient and modern Acinetobacter lwoffii strains to heavy metals and arsenic revealed by genome analysis.</title>
        <authorList>
            <person name="Mindlin S."/>
            <person name="Petrenko A."/>
            <person name="Kurakov A."/>
            <person name="Beletsky A."/>
            <person name="Mardanov A."/>
            <person name="Petrova M."/>
        </authorList>
    </citation>
    <scope>NUCLEOTIDE SEQUENCE</scope>
    <source>
        <strain evidence="1">ED9-5a</strain>
        <plasmid evidence="1">pALWED3.6</plasmid>
    </source>
</reference>
<geneLocation type="plasmid" evidence="1">
    <name>pALWED3.6</name>
</geneLocation>
<dbReference type="AlphaFoldDB" id="A0A385L152"/>
<keyword evidence="1" id="KW-0614">Plasmid</keyword>
<sequence>MLEAVPVAGYIGGYQGVPAASSVAIWASLPVVLPSVVQAEYEF</sequence>
<protein>
    <submittedName>
        <fullName evidence="1">Uncharacterized protein</fullName>
    </submittedName>
</protein>
<name>A0A385L152_ACILW</name>